<name>A0A0A8XXY6_ARUDO</name>
<organism evidence="2">
    <name type="scientific">Arundo donax</name>
    <name type="common">Giant reed</name>
    <name type="synonym">Donax arundinaceus</name>
    <dbReference type="NCBI Taxonomy" id="35708"/>
    <lineage>
        <taxon>Eukaryota</taxon>
        <taxon>Viridiplantae</taxon>
        <taxon>Streptophyta</taxon>
        <taxon>Embryophyta</taxon>
        <taxon>Tracheophyta</taxon>
        <taxon>Spermatophyta</taxon>
        <taxon>Magnoliopsida</taxon>
        <taxon>Liliopsida</taxon>
        <taxon>Poales</taxon>
        <taxon>Poaceae</taxon>
        <taxon>PACMAD clade</taxon>
        <taxon>Arundinoideae</taxon>
        <taxon>Arundineae</taxon>
        <taxon>Arundo</taxon>
    </lineage>
</organism>
<protein>
    <submittedName>
        <fullName evidence="2">Uncharacterized protein</fullName>
    </submittedName>
</protein>
<accession>A0A0A8XXY6</accession>
<sequence length="135" mass="13260">MVHGRARGRALGAGGGGLEVLRGRPELVHGGGEELHAVADGEAVPRREGSVVEVGGAVGGGGGDDVLGAVDRRANDVREGLLVEVRDDGEGGQAELRVERAVAVRGSCGFRRGVEGDRGSRVGGGGGGGASASAS</sequence>
<reference evidence="2" key="2">
    <citation type="journal article" date="2015" name="Data Brief">
        <title>Shoot transcriptome of the giant reed, Arundo donax.</title>
        <authorList>
            <person name="Barrero R.A."/>
            <person name="Guerrero F.D."/>
            <person name="Moolhuijzen P."/>
            <person name="Goolsby J.A."/>
            <person name="Tidwell J."/>
            <person name="Bellgard S.E."/>
            <person name="Bellgard M.I."/>
        </authorList>
    </citation>
    <scope>NUCLEOTIDE SEQUENCE</scope>
    <source>
        <tissue evidence="2">Shoot tissue taken approximately 20 cm above the soil surface</tissue>
    </source>
</reference>
<evidence type="ECO:0000256" key="1">
    <source>
        <dbReference type="SAM" id="MobiDB-lite"/>
    </source>
</evidence>
<feature type="region of interest" description="Disordered" evidence="1">
    <location>
        <begin position="112"/>
        <end position="135"/>
    </location>
</feature>
<evidence type="ECO:0000313" key="2">
    <source>
        <dbReference type="EMBL" id="JAD17530.1"/>
    </source>
</evidence>
<feature type="compositionally biased region" description="Gly residues" evidence="1">
    <location>
        <begin position="121"/>
        <end position="135"/>
    </location>
</feature>
<proteinExistence type="predicted"/>
<dbReference type="EMBL" id="GBRH01280365">
    <property type="protein sequence ID" value="JAD17530.1"/>
    <property type="molecule type" value="Transcribed_RNA"/>
</dbReference>
<dbReference type="AlphaFoldDB" id="A0A0A8XXY6"/>
<reference evidence="2" key="1">
    <citation type="submission" date="2014-09" db="EMBL/GenBank/DDBJ databases">
        <authorList>
            <person name="Magalhaes I.L.F."/>
            <person name="Oliveira U."/>
            <person name="Santos F.R."/>
            <person name="Vidigal T.H.D.A."/>
            <person name="Brescovit A.D."/>
            <person name="Santos A.J."/>
        </authorList>
    </citation>
    <scope>NUCLEOTIDE SEQUENCE</scope>
    <source>
        <tissue evidence="2">Shoot tissue taken approximately 20 cm above the soil surface</tissue>
    </source>
</reference>